<sequence>MFNWFYFNIMYSGSPRGVLKNNRDLLKNPKRKKFVHIPGKFKPVKKEKFDHVVLNTEYQDNLRKRLNKENKLLFYKRLIVFIILFIGLLIWLNNILN</sequence>
<name>A0A327RF56_9FLAO</name>
<dbReference type="EMBL" id="QLLO01000005">
    <property type="protein sequence ID" value="RAJ14562.1"/>
    <property type="molecule type" value="Genomic_DNA"/>
</dbReference>
<evidence type="ECO:0000313" key="2">
    <source>
        <dbReference type="EMBL" id="RAJ14562.1"/>
    </source>
</evidence>
<organism evidence="2 3">
    <name type="scientific">Olleya aquimaris</name>
    <dbReference type="NCBI Taxonomy" id="639310"/>
    <lineage>
        <taxon>Bacteria</taxon>
        <taxon>Pseudomonadati</taxon>
        <taxon>Bacteroidota</taxon>
        <taxon>Flavobacteriia</taxon>
        <taxon>Flavobacteriales</taxon>
        <taxon>Flavobacteriaceae</taxon>
    </lineage>
</organism>
<evidence type="ECO:0000256" key="1">
    <source>
        <dbReference type="SAM" id="Phobius"/>
    </source>
</evidence>
<keyword evidence="1" id="KW-0812">Transmembrane</keyword>
<feature type="transmembrane region" description="Helical" evidence="1">
    <location>
        <begin position="73"/>
        <end position="92"/>
    </location>
</feature>
<protein>
    <submittedName>
        <fullName evidence="2">Uncharacterized protein</fullName>
    </submittedName>
</protein>
<comment type="caution">
    <text evidence="2">The sequence shown here is derived from an EMBL/GenBank/DDBJ whole genome shotgun (WGS) entry which is preliminary data.</text>
</comment>
<keyword evidence="3" id="KW-1185">Reference proteome</keyword>
<keyword evidence="1" id="KW-1133">Transmembrane helix</keyword>
<dbReference type="Proteomes" id="UP000248703">
    <property type="component" value="Unassembled WGS sequence"/>
</dbReference>
<keyword evidence="1" id="KW-0472">Membrane</keyword>
<reference evidence="2 3" key="1">
    <citation type="submission" date="2018-06" db="EMBL/GenBank/DDBJ databases">
        <title>Genomic Encyclopedia of Archaeal and Bacterial Type Strains, Phase II (KMG-II): from individual species to whole genera.</title>
        <authorList>
            <person name="Goeker M."/>
        </authorList>
    </citation>
    <scope>NUCLEOTIDE SEQUENCE [LARGE SCALE GENOMIC DNA]</scope>
    <source>
        <strain evidence="2 3">DSM 24464</strain>
    </source>
</reference>
<gene>
    <name evidence="2" type="ORF">LY08_01740</name>
</gene>
<proteinExistence type="predicted"/>
<evidence type="ECO:0000313" key="3">
    <source>
        <dbReference type="Proteomes" id="UP000248703"/>
    </source>
</evidence>
<accession>A0A327RF56</accession>
<dbReference type="AlphaFoldDB" id="A0A327RF56"/>